<keyword evidence="5" id="KW-1278">Translocase</keyword>
<dbReference type="Proteomes" id="UP001144323">
    <property type="component" value="Unassembled WGS sequence"/>
</dbReference>
<dbReference type="GO" id="GO:0012505">
    <property type="term" value="C:endomembrane system"/>
    <property type="evidence" value="ECO:0007669"/>
    <property type="project" value="UniProtKB-SubCell"/>
</dbReference>
<feature type="transmembrane region" description="Helical" evidence="5">
    <location>
        <begin position="367"/>
        <end position="391"/>
    </location>
</feature>
<feature type="transmembrane region" description="Helical" evidence="5">
    <location>
        <begin position="106"/>
        <end position="123"/>
    </location>
</feature>
<dbReference type="GO" id="GO:0050136">
    <property type="term" value="F:NADH dehydrogenase (quinone) (non-electrogenic) activity"/>
    <property type="evidence" value="ECO:0007669"/>
    <property type="project" value="UniProtKB-UniRule"/>
</dbReference>
<evidence type="ECO:0000256" key="1">
    <source>
        <dbReference type="ARBA" id="ARBA00004127"/>
    </source>
</evidence>
<feature type="domain" description="NADH:quinone oxidoreductase/Mrp antiporter transmembrane" evidence="7">
    <location>
        <begin position="125"/>
        <end position="416"/>
    </location>
</feature>
<keyword evidence="2 5" id="KW-0812">Transmembrane</keyword>
<comment type="subcellular location">
    <subcellularLocation>
        <location evidence="5">Cell membrane</location>
        <topology evidence="5">Multi-pass membrane protein</topology>
    </subcellularLocation>
    <subcellularLocation>
        <location evidence="1">Endomembrane system</location>
        <topology evidence="1">Multi-pass membrane protein</topology>
    </subcellularLocation>
    <subcellularLocation>
        <location evidence="6">Membrane</location>
        <topology evidence="6">Multi-pass membrane protein</topology>
    </subcellularLocation>
</comment>
<feature type="transmembrane region" description="Helical" evidence="5">
    <location>
        <begin position="129"/>
        <end position="150"/>
    </location>
</feature>
<keyword evidence="5" id="KW-0520">NAD</keyword>
<dbReference type="GO" id="GO:0008137">
    <property type="term" value="F:NADH dehydrogenase (ubiquinone) activity"/>
    <property type="evidence" value="ECO:0007669"/>
    <property type="project" value="InterPro"/>
</dbReference>
<keyword evidence="9" id="KW-1185">Reference proteome</keyword>
<keyword evidence="3 5" id="KW-1133">Transmembrane helix</keyword>
<evidence type="ECO:0000313" key="8">
    <source>
        <dbReference type="EMBL" id="GLI92518.1"/>
    </source>
</evidence>
<dbReference type="HAMAP" id="MF_00445">
    <property type="entry name" value="NDH1_NuoN_1"/>
    <property type="match status" value="1"/>
</dbReference>
<gene>
    <name evidence="5 8" type="primary">nuoN</name>
    <name evidence="8" type="ORF">LMG27198_15100</name>
</gene>
<evidence type="ECO:0000259" key="7">
    <source>
        <dbReference type="Pfam" id="PF00361"/>
    </source>
</evidence>
<feature type="transmembrane region" description="Helical" evidence="5">
    <location>
        <begin position="298"/>
        <end position="318"/>
    </location>
</feature>
<keyword evidence="5" id="KW-0813">Transport</keyword>
<feature type="transmembrane region" description="Helical" evidence="5">
    <location>
        <begin position="204"/>
        <end position="227"/>
    </location>
</feature>
<keyword evidence="5" id="KW-0874">Quinone</keyword>
<dbReference type="PANTHER" id="PTHR22773">
    <property type="entry name" value="NADH DEHYDROGENASE"/>
    <property type="match status" value="1"/>
</dbReference>
<dbReference type="GO" id="GO:0042773">
    <property type="term" value="P:ATP synthesis coupled electron transport"/>
    <property type="evidence" value="ECO:0007669"/>
    <property type="project" value="InterPro"/>
</dbReference>
<keyword evidence="5" id="KW-1003">Cell membrane</keyword>
<dbReference type="RefSeq" id="WP_281801782.1">
    <property type="nucleotide sequence ID" value="NZ_BSEC01000001.1"/>
</dbReference>
<keyword evidence="5" id="KW-0830">Ubiquinone</keyword>
<protein>
    <recommendedName>
        <fullName evidence="5">NADH-quinone oxidoreductase subunit N</fullName>
        <ecNumber evidence="5">7.1.1.-</ecNumber>
    </recommendedName>
    <alternativeName>
        <fullName evidence="5">NADH dehydrogenase I subunit N</fullName>
    </alternativeName>
    <alternativeName>
        <fullName evidence="5">NDH-1 subunit N</fullName>
    </alternativeName>
</protein>
<organism evidence="8 9">
    <name type="scientific">Methylocystis echinoides</name>
    <dbReference type="NCBI Taxonomy" id="29468"/>
    <lineage>
        <taxon>Bacteria</taxon>
        <taxon>Pseudomonadati</taxon>
        <taxon>Pseudomonadota</taxon>
        <taxon>Alphaproteobacteria</taxon>
        <taxon>Hyphomicrobiales</taxon>
        <taxon>Methylocystaceae</taxon>
        <taxon>Methylocystis</taxon>
    </lineage>
</organism>
<comment type="function">
    <text evidence="5">NDH-1 shuttles electrons from NADH, via FMN and iron-sulfur (Fe-S) centers, to quinones in the respiratory chain. The immediate electron acceptor for the enzyme in this species is believed to be ubiquinone. Couples the redox reaction to proton translocation (for every two electrons transferred, four hydrogen ions are translocated across the cytoplasmic membrane), and thus conserves the redox energy in a proton gradient.</text>
</comment>
<name>A0A9W6GT11_9HYPH</name>
<dbReference type="AlphaFoldDB" id="A0A9W6GT11"/>
<feature type="transmembrane region" description="Helical" evidence="5">
    <location>
        <begin position="403"/>
        <end position="423"/>
    </location>
</feature>
<evidence type="ECO:0000256" key="5">
    <source>
        <dbReference type="HAMAP-Rule" id="MF_00445"/>
    </source>
</evidence>
<evidence type="ECO:0000313" key="9">
    <source>
        <dbReference type="Proteomes" id="UP001144323"/>
    </source>
</evidence>
<feature type="transmembrane region" description="Helical" evidence="5">
    <location>
        <begin position="12"/>
        <end position="30"/>
    </location>
</feature>
<comment type="subunit">
    <text evidence="5">NDH-1 is composed of 14 different subunits. Subunits NuoA, H, J, K, L, M, N constitute the membrane sector of the complex.</text>
</comment>
<feature type="transmembrane region" description="Helical" evidence="5">
    <location>
        <begin position="272"/>
        <end position="291"/>
    </location>
</feature>
<dbReference type="EC" id="7.1.1.-" evidence="5"/>
<feature type="transmembrane region" description="Helical" evidence="5">
    <location>
        <begin position="78"/>
        <end position="99"/>
    </location>
</feature>
<feature type="transmembrane region" description="Helical" evidence="5">
    <location>
        <begin position="162"/>
        <end position="184"/>
    </location>
</feature>
<dbReference type="GO" id="GO:0005886">
    <property type="term" value="C:plasma membrane"/>
    <property type="evidence" value="ECO:0007669"/>
    <property type="project" value="UniProtKB-SubCell"/>
</dbReference>
<feature type="transmembrane region" description="Helical" evidence="5">
    <location>
        <begin position="42"/>
        <end position="58"/>
    </location>
</feature>
<comment type="catalytic activity">
    <reaction evidence="5">
        <text>a quinone + NADH + 5 H(+)(in) = a quinol + NAD(+) + 4 H(+)(out)</text>
        <dbReference type="Rhea" id="RHEA:57888"/>
        <dbReference type="ChEBI" id="CHEBI:15378"/>
        <dbReference type="ChEBI" id="CHEBI:24646"/>
        <dbReference type="ChEBI" id="CHEBI:57540"/>
        <dbReference type="ChEBI" id="CHEBI:57945"/>
        <dbReference type="ChEBI" id="CHEBI:132124"/>
    </reaction>
</comment>
<dbReference type="GO" id="GO:0048038">
    <property type="term" value="F:quinone binding"/>
    <property type="evidence" value="ECO:0007669"/>
    <property type="project" value="UniProtKB-KW"/>
</dbReference>
<feature type="transmembrane region" description="Helical" evidence="5">
    <location>
        <begin position="324"/>
        <end position="346"/>
    </location>
</feature>
<evidence type="ECO:0000256" key="2">
    <source>
        <dbReference type="ARBA" id="ARBA00022692"/>
    </source>
</evidence>
<evidence type="ECO:0000256" key="3">
    <source>
        <dbReference type="ARBA" id="ARBA00022989"/>
    </source>
</evidence>
<dbReference type="NCBIfam" id="NF004440">
    <property type="entry name" value="PRK05777.1-3"/>
    <property type="match status" value="1"/>
</dbReference>
<feature type="transmembrane region" description="Helical" evidence="5">
    <location>
        <begin position="239"/>
        <end position="260"/>
    </location>
</feature>
<dbReference type="EMBL" id="BSEC01000001">
    <property type="protein sequence ID" value="GLI92518.1"/>
    <property type="molecule type" value="Genomic_DNA"/>
</dbReference>
<accession>A0A9W6GT11</accession>
<evidence type="ECO:0000256" key="6">
    <source>
        <dbReference type="RuleBase" id="RU000320"/>
    </source>
</evidence>
<proteinExistence type="inferred from homology"/>
<dbReference type="NCBIfam" id="TIGR01770">
    <property type="entry name" value="NDH_I_N"/>
    <property type="match status" value="1"/>
</dbReference>
<keyword evidence="4 5" id="KW-0472">Membrane</keyword>
<reference evidence="8" key="1">
    <citation type="journal article" date="2023" name="Int. J. Syst. Evol. Microbiol.">
        <title>Methylocystis iwaonis sp. nov., a type II methane-oxidizing bacterium from surface soil of a rice paddy field in Japan, and emended description of the genus Methylocystis (ex Whittenbury et al. 1970) Bowman et al. 1993.</title>
        <authorList>
            <person name="Kaise H."/>
            <person name="Sawadogo J.B."/>
            <person name="Alam M.S."/>
            <person name="Ueno C."/>
            <person name="Dianou D."/>
            <person name="Shinjo R."/>
            <person name="Asakawa S."/>
        </authorList>
    </citation>
    <scope>NUCLEOTIDE SEQUENCE</scope>
    <source>
        <strain evidence="8">LMG27198</strain>
    </source>
</reference>
<dbReference type="InterPro" id="IPR010096">
    <property type="entry name" value="NADH-Q_OxRdtase_suN/2"/>
</dbReference>
<sequence>MSFLAELGLHFLPETILAIGVLVLILIGAARGERGFTLVDEMAVGLLGLAVLAIVLSTKQGDATVFDGAFIDDGFSRFLKVLTLIGAMASILMSVDWLQRNGLEKFEFPVLIILSTLGMMLLISADNLIALYLGLELMSLALYVMAAFARDDGRSSEAGLKYFVLGALSSGMMLYGSSLLYGFAGTVSFAGIAQAVTASPPVGVIFGLVFVLAGLAFKMSAAPFHMWTPDVYEGAPTPVTAFFASAAKMAAVAITVRVVITAFPAITTQWRQIIVFLAIASTLLGSFAAIGQNNIKRLMAYSSIGHMGFALIGLAAGTEAGVRGVIIYLAIYLVMTLGSFAAILAMRIDNRNVENISDLAGLSRTNSLMAFFLAMLMFSLAGIPPLAGFFAKYYVLLAAVDAGLYPLAVVGVLASAVAAFYYLRVVKVMYFDEPAPGFDRSPLAIRAVLAVSTIAMLGFWLYPAPIMDAAGVAAKSLF</sequence>
<comment type="caution">
    <text evidence="8">The sequence shown here is derived from an EMBL/GenBank/DDBJ whole genome shotgun (WGS) entry which is preliminary data.</text>
</comment>
<evidence type="ECO:0000256" key="4">
    <source>
        <dbReference type="ARBA" id="ARBA00023136"/>
    </source>
</evidence>
<feature type="transmembrane region" description="Helical" evidence="5">
    <location>
        <begin position="443"/>
        <end position="462"/>
    </location>
</feature>
<comment type="similarity">
    <text evidence="5">Belongs to the complex I subunit 2 family.</text>
</comment>
<dbReference type="InterPro" id="IPR001750">
    <property type="entry name" value="ND/Mrp_TM"/>
</dbReference>
<dbReference type="Pfam" id="PF00361">
    <property type="entry name" value="Proton_antipo_M"/>
    <property type="match status" value="1"/>
</dbReference>